<feature type="domain" description="DDE" evidence="1">
    <location>
        <begin position="1"/>
        <end position="65"/>
    </location>
</feature>
<sequence length="65" mass="7388">MDFHMFTRRNTAAATRFRRKALRSASHRGPGSGPRVICTDKAPTYTAAITELIDKKKLSETVEHW</sequence>
<dbReference type="Proteomes" id="UP000023703">
    <property type="component" value="Chromosome"/>
</dbReference>
<dbReference type="HOGENOM" id="CLU_2842353_0_0_11"/>
<gene>
    <name evidence="2" type="ORF">CGLY_11850</name>
</gene>
<organism evidence="2 3">
    <name type="scientific">Corynebacterium glyciniphilum AJ 3170</name>
    <dbReference type="NCBI Taxonomy" id="1404245"/>
    <lineage>
        <taxon>Bacteria</taxon>
        <taxon>Bacillati</taxon>
        <taxon>Actinomycetota</taxon>
        <taxon>Actinomycetes</taxon>
        <taxon>Mycobacteriales</taxon>
        <taxon>Corynebacteriaceae</taxon>
        <taxon>Corynebacterium</taxon>
    </lineage>
</organism>
<evidence type="ECO:0000313" key="2">
    <source>
        <dbReference type="EMBL" id="AHW64812.1"/>
    </source>
</evidence>
<reference evidence="2 3" key="1">
    <citation type="journal article" date="2015" name="Int. J. Syst. Evol. Microbiol.">
        <title>Revisiting Corynebacterium glyciniphilum (ex Kubota et al., 1972) sp. nov., nom. rev., isolated from putrefied banana.</title>
        <authorList>
            <person name="Al-Dilaimi A."/>
            <person name="Bednarz H."/>
            <person name="Lomker A."/>
            <person name="Niehaus K."/>
            <person name="Kalinowski J."/>
            <person name="Ruckert C."/>
        </authorList>
    </citation>
    <scope>NUCLEOTIDE SEQUENCE [LARGE SCALE GENOMIC DNA]</scope>
    <source>
        <strain evidence="2">AJ 3170</strain>
    </source>
</reference>
<protein>
    <recommendedName>
        <fullName evidence="1">DDE domain-containing protein</fullName>
    </recommendedName>
</protein>
<proteinExistence type="predicted"/>
<keyword evidence="3" id="KW-1185">Reference proteome</keyword>
<dbReference type="Pfam" id="PF13610">
    <property type="entry name" value="DDE_Tnp_IS240"/>
    <property type="match status" value="1"/>
</dbReference>
<dbReference type="AlphaFoldDB" id="X5DW49"/>
<dbReference type="KEGG" id="cgy:CGLY_11850"/>
<dbReference type="STRING" id="1404245.CGLY_11850"/>
<accession>X5DW49</accession>
<dbReference type="EMBL" id="CP006842">
    <property type="protein sequence ID" value="AHW64812.1"/>
    <property type="molecule type" value="Genomic_DNA"/>
</dbReference>
<evidence type="ECO:0000313" key="3">
    <source>
        <dbReference type="Proteomes" id="UP000023703"/>
    </source>
</evidence>
<name>X5DW49_9CORY</name>
<dbReference type="InterPro" id="IPR032874">
    <property type="entry name" value="DDE_dom"/>
</dbReference>
<evidence type="ECO:0000259" key="1">
    <source>
        <dbReference type="Pfam" id="PF13610"/>
    </source>
</evidence>